<dbReference type="GeneID" id="81426498"/>
<dbReference type="EMBL" id="JAPQKN010000003">
    <property type="protein sequence ID" value="KAJ5166416.1"/>
    <property type="molecule type" value="Genomic_DNA"/>
</dbReference>
<evidence type="ECO:0000313" key="1">
    <source>
        <dbReference type="EMBL" id="KAJ5166416.1"/>
    </source>
</evidence>
<protein>
    <submittedName>
        <fullName evidence="1">Uncharacterized protein</fullName>
    </submittedName>
</protein>
<dbReference type="OrthoDB" id="202289at2759"/>
<accession>A0A9W9I216</accession>
<dbReference type="InterPro" id="IPR039535">
    <property type="entry name" value="ASST-like"/>
</dbReference>
<dbReference type="RefSeq" id="XP_056542877.1">
    <property type="nucleotide sequence ID" value="XM_056687322.1"/>
</dbReference>
<reference evidence="1" key="2">
    <citation type="journal article" date="2023" name="IMA Fungus">
        <title>Comparative genomic study of the Penicillium genus elucidates a diverse pangenome and 15 lateral gene transfer events.</title>
        <authorList>
            <person name="Petersen C."/>
            <person name="Sorensen T."/>
            <person name="Nielsen M.R."/>
            <person name="Sondergaard T.E."/>
            <person name="Sorensen J.L."/>
            <person name="Fitzpatrick D.A."/>
            <person name="Frisvad J.C."/>
            <person name="Nielsen K.L."/>
        </authorList>
    </citation>
    <scope>NUCLEOTIDE SEQUENCE</scope>
    <source>
        <strain evidence="1">IBT 26290</strain>
    </source>
</reference>
<proteinExistence type="predicted"/>
<dbReference type="PANTHER" id="PTHR35340:SF5">
    <property type="entry name" value="ASST-DOMAIN-CONTAINING PROTEIN"/>
    <property type="match status" value="1"/>
</dbReference>
<evidence type="ECO:0000313" key="2">
    <source>
        <dbReference type="Proteomes" id="UP001149163"/>
    </source>
</evidence>
<name>A0A9W9I216_9EURO</name>
<reference evidence="1" key="1">
    <citation type="submission" date="2022-11" db="EMBL/GenBank/DDBJ databases">
        <authorList>
            <person name="Petersen C."/>
        </authorList>
    </citation>
    <scope>NUCLEOTIDE SEQUENCE</scope>
    <source>
        <strain evidence="1">IBT 26290</strain>
    </source>
</reference>
<organism evidence="1 2">
    <name type="scientific">Penicillium canariense</name>
    <dbReference type="NCBI Taxonomy" id="189055"/>
    <lineage>
        <taxon>Eukaryota</taxon>
        <taxon>Fungi</taxon>
        <taxon>Dikarya</taxon>
        <taxon>Ascomycota</taxon>
        <taxon>Pezizomycotina</taxon>
        <taxon>Eurotiomycetes</taxon>
        <taxon>Eurotiomycetidae</taxon>
        <taxon>Eurotiales</taxon>
        <taxon>Aspergillaceae</taxon>
        <taxon>Penicillium</taxon>
    </lineage>
</organism>
<comment type="caution">
    <text evidence="1">The sequence shown here is derived from an EMBL/GenBank/DDBJ whole genome shotgun (WGS) entry which is preliminary data.</text>
</comment>
<dbReference type="Pfam" id="PF14269">
    <property type="entry name" value="Arylsulfotran_2"/>
    <property type="match status" value="1"/>
</dbReference>
<gene>
    <name evidence="1" type="ORF">N7482_005197</name>
</gene>
<sequence>MEQHTVRRRGLGLRGVDEQQVSPGYVLYSPLTSNTAHLVSTSGKEVHRWTLPHRAGRHSRILPDGSLAYNGVHPDAPKLFPMWAKYRGGVMMQLDPSGEILRQYSDPYAHHDQNHLDNGTLLYTVLEPLSADEASRVRGGIPGSEAPGGVVYGDCIKLVDPWSGSNSSSSADFDGSGGTCGAKLLWSWRAIDHLDQDVFAAHPHYPREHWPLINSVSFDSDGNIIASTRNASAVFIISRESGEVLWQLTAPTVCQQHCAHQINAAGDILILDNGVFRLGISVPFSRAIIVSRDKQIKWEYKDTTTGGLGFFTPFMGSAQKLQDGNVLICEAATGRIIEVTEGGEVVWEFVVPQLQDYKGVMRTDELEEMERIGFSNQSNAIFRAYKYRLEEVPWLKEALNRLRNVVATRYVHVDLKVK</sequence>
<keyword evidence="2" id="KW-1185">Reference proteome</keyword>
<dbReference type="PANTHER" id="PTHR35340">
    <property type="entry name" value="PQQ ENZYME REPEAT PROTEIN-RELATED"/>
    <property type="match status" value="1"/>
</dbReference>
<dbReference type="InterPro" id="IPR015943">
    <property type="entry name" value="WD40/YVTN_repeat-like_dom_sf"/>
</dbReference>
<dbReference type="Gene3D" id="2.130.10.10">
    <property type="entry name" value="YVTN repeat-like/Quinoprotein amine dehydrogenase"/>
    <property type="match status" value="1"/>
</dbReference>
<dbReference type="AlphaFoldDB" id="A0A9W9I216"/>
<dbReference type="SUPFAM" id="SSF63829">
    <property type="entry name" value="Calcium-dependent phosphotriesterase"/>
    <property type="match status" value="1"/>
</dbReference>
<dbReference type="Proteomes" id="UP001149163">
    <property type="component" value="Unassembled WGS sequence"/>
</dbReference>
<dbReference type="InterPro" id="IPR053143">
    <property type="entry name" value="Arylsulfate_ST"/>
</dbReference>